<feature type="compositionally biased region" description="Basic and acidic residues" evidence="2">
    <location>
        <begin position="1"/>
        <end position="24"/>
    </location>
</feature>
<accession>A0A024G9L0</accession>
<protein>
    <recommendedName>
        <fullName evidence="3">FAD dependent oxidoreductase domain-containing protein</fullName>
    </recommendedName>
</protein>
<evidence type="ECO:0000313" key="5">
    <source>
        <dbReference type="Proteomes" id="UP000053237"/>
    </source>
</evidence>
<organism evidence="4 5">
    <name type="scientific">Albugo candida</name>
    <dbReference type="NCBI Taxonomy" id="65357"/>
    <lineage>
        <taxon>Eukaryota</taxon>
        <taxon>Sar</taxon>
        <taxon>Stramenopiles</taxon>
        <taxon>Oomycota</taxon>
        <taxon>Peronosporomycetes</taxon>
        <taxon>Albuginales</taxon>
        <taxon>Albuginaceae</taxon>
        <taxon>Albugo</taxon>
    </lineage>
</organism>
<sequence length="639" mass="71132">MVLLKSDYKEGNGRNDAQPERVIDPIDTIDPSVSNENVMKENYQSNNNEDGSSDKSTPTGSMIQDETYYSLRDFPHHFIPSLDDKLAEGIDLRDHRLSATVESPLTASTDEKKRIIVCGAGIVGLLTCYHLAKQGHEVLCVEKERAVATQSSYCNSAILDPSLYGTGSSLRLKNRSPKSSRWSASASIRPSFISRTTISSFFTQTRPSEVSHPESVILETPKEAFNTKTPNRNHNDTIHDENLMQLRPTISAKTSKSKWKPSIPIKVEFKTLRDPSFWKWGMNYLLSNGKQRGAENARLVRQLAFYSMEILKEMQNSHGKVLEMEAIATGTVELLTNPSDVEWIAKSDRKRHLDEIGMPLKMLDSFEALDEEPSLVPEVVEHGALLCSTGTSGDVQKLCEGLYKLCLRFGVMFRFGTEIQEFLCDSKRAFALQTRNGSLIEGDDFVLALGNSTKTVAKRAGLELNMYPVKGYILSVPVSDGFVPPKRNIYVGGVTLVSPLEGMVRISGGLDFVKPQEGTEGEETERTTRRSSLFSKQTSFTHQQKRIEMLLNQAQELFPEGYLDISRMQTHVGCQLATADDVPLIGHTRIPNIYVNGGYGSRGFLLSFGAAALLADVISGRTPELDMSKFAPHRFRAFH</sequence>
<dbReference type="InterPro" id="IPR036188">
    <property type="entry name" value="FAD/NAD-bd_sf"/>
</dbReference>
<feature type="domain" description="FAD dependent oxidoreductase" evidence="3">
    <location>
        <begin position="292"/>
        <end position="616"/>
    </location>
</feature>
<evidence type="ECO:0000256" key="1">
    <source>
        <dbReference type="ARBA" id="ARBA00023002"/>
    </source>
</evidence>
<dbReference type="OrthoDB" id="498204at2759"/>
<dbReference type="InParanoid" id="A0A024G9L0"/>
<evidence type="ECO:0000313" key="4">
    <source>
        <dbReference type="EMBL" id="CCI43349.1"/>
    </source>
</evidence>
<keyword evidence="1" id="KW-0560">Oxidoreductase</keyword>
<dbReference type="PANTHER" id="PTHR13847">
    <property type="entry name" value="SARCOSINE DEHYDROGENASE-RELATED"/>
    <property type="match status" value="1"/>
</dbReference>
<evidence type="ECO:0000259" key="3">
    <source>
        <dbReference type="Pfam" id="PF01266"/>
    </source>
</evidence>
<dbReference type="Proteomes" id="UP000053237">
    <property type="component" value="Unassembled WGS sequence"/>
</dbReference>
<feature type="domain" description="FAD dependent oxidoreductase" evidence="3">
    <location>
        <begin position="114"/>
        <end position="176"/>
    </location>
</feature>
<dbReference type="AlphaFoldDB" id="A0A024G9L0"/>
<dbReference type="SUPFAM" id="SSF51905">
    <property type="entry name" value="FAD/NAD(P)-binding domain"/>
    <property type="match status" value="1"/>
</dbReference>
<feature type="region of interest" description="Disordered" evidence="2">
    <location>
        <begin position="514"/>
        <end position="536"/>
    </location>
</feature>
<dbReference type="Gene3D" id="3.50.50.60">
    <property type="entry name" value="FAD/NAD(P)-binding domain"/>
    <property type="match status" value="2"/>
</dbReference>
<evidence type="ECO:0000256" key="2">
    <source>
        <dbReference type="SAM" id="MobiDB-lite"/>
    </source>
</evidence>
<proteinExistence type="predicted"/>
<name>A0A024G9L0_9STRA</name>
<dbReference type="PANTHER" id="PTHR13847:SF289">
    <property type="entry name" value="GLYCINE OXIDASE"/>
    <property type="match status" value="1"/>
</dbReference>
<dbReference type="Gene3D" id="3.30.9.10">
    <property type="entry name" value="D-Amino Acid Oxidase, subunit A, domain 2"/>
    <property type="match status" value="1"/>
</dbReference>
<reference evidence="4 5" key="1">
    <citation type="submission" date="2012-05" db="EMBL/GenBank/DDBJ databases">
        <title>Recombination and specialization in a pathogen metapopulation.</title>
        <authorList>
            <person name="Gardiner A."/>
            <person name="Kemen E."/>
            <person name="Schultz-Larsen T."/>
            <person name="MacLean D."/>
            <person name="Van Oosterhout C."/>
            <person name="Jones J.D.G."/>
        </authorList>
    </citation>
    <scope>NUCLEOTIDE SEQUENCE [LARGE SCALE GENOMIC DNA]</scope>
    <source>
        <strain evidence="4 5">Ac Nc2</strain>
    </source>
</reference>
<feature type="region of interest" description="Disordered" evidence="2">
    <location>
        <begin position="1"/>
        <end position="62"/>
    </location>
</feature>
<dbReference type="GO" id="GO:0016491">
    <property type="term" value="F:oxidoreductase activity"/>
    <property type="evidence" value="ECO:0007669"/>
    <property type="project" value="UniProtKB-KW"/>
</dbReference>
<keyword evidence="5" id="KW-1185">Reference proteome</keyword>
<dbReference type="EMBL" id="CAIX01000047">
    <property type="protein sequence ID" value="CCI43349.1"/>
    <property type="molecule type" value="Genomic_DNA"/>
</dbReference>
<dbReference type="InterPro" id="IPR006076">
    <property type="entry name" value="FAD-dep_OxRdtase"/>
</dbReference>
<feature type="compositionally biased region" description="Polar residues" evidence="2">
    <location>
        <begin position="31"/>
        <end position="62"/>
    </location>
</feature>
<gene>
    <name evidence="4" type="ORF">BN9_041330</name>
</gene>
<comment type="caution">
    <text evidence="4">The sequence shown here is derived from an EMBL/GenBank/DDBJ whole genome shotgun (WGS) entry which is preliminary data.</text>
</comment>
<dbReference type="GO" id="GO:0005737">
    <property type="term" value="C:cytoplasm"/>
    <property type="evidence" value="ECO:0007669"/>
    <property type="project" value="TreeGrafter"/>
</dbReference>
<dbReference type="STRING" id="65357.A0A024G9L0"/>
<dbReference type="Pfam" id="PF01266">
    <property type="entry name" value="DAO"/>
    <property type="match status" value="2"/>
</dbReference>